<dbReference type="EMBL" id="VSSQ01003102">
    <property type="protein sequence ID" value="MPM19061.1"/>
    <property type="molecule type" value="Genomic_DNA"/>
</dbReference>
<organism evidence="2">
    <name type="scientific">bioreactor metagenome</name>
    <dbReference type="NCBI Taxonomy" id="1076179"/>
    <lineage>
        <taxon>unclassified sequences</taxon>
        <taxon>metagenomes</taxon>
        <taxon>ecological metagenomes</taxon>
    </lineage>
</organism>
<gene>
    <name evidence="2" type="ORF">SDC9_65479</name>
</gene>
<name>A0A644XTG7_9ZZZZ</name>
<sequence length="100" mass="11830">MEQIIKIKQFLDGSGKIKQLPQKQKVRHALLEYLAEKLELGRTYLEQEVNGICNLWHTFGDYFLLRRELVDHGLLCRERDGSRYWRAQTAGQETELEHDS</sequence>
<evidence type="ECO:0000259" key="1">
    <source>
        <dbReference type="Pfam" id="PF09860"/>
    </source>
</evidence>
<dbReference type="AlphaFoldDB" id="A0A644XTG7"/>
<dbReference type="InterPro" id="IPR018656">
    <property type="entry name" value="DUF2087"/>
</dbReference>
<protein>
    <recommendedName>
        <fullName evidence="1">DUF2087 domain-containing protein</fullName>
    </recommendedName>
</protein>
<evidence type="ECO:0000313" key="2">
    <source>
        <dbReference type="EMBL" id="MPM19061.1"/>
    </source>
</evidence>
<dbReference type="Pfam" id="PF09860">
    <property type="entry name" value="DUF2087"/>
    <property type="match status" value="1"/>
</dbReference>
<feature type="domain" description="DUF2087" evidence="1">
    <location>
        <begin position="16"/>
        <end position="86"/>
    </location>
</feature>
<accession>A0A644XTG7</accession>
<comment type="caution">
    <text evidence="2">The sequence shown here is derived from an EMBL/GenBank/DDBJ whole genome shotgun (WGS) entry which is preliminary data.</text>
</comment>
<proteinExistence type="predicted"/>
<reference evidence="2" key="1">
    <citation type="submission" date="2019-08" db="EMBL/GenBank/DDBJ databases">
        <authorList>
            <person name="Kucharzyk K."/>
            <person name="Murdoch R.W."/>
            <person name="Higgins S."/>
            <person name="Loffler F."/>
        </authorList>
    </citation>
    <scope>NUCLEOTIDE SEQUENCE</scope>
</reference>